<dbReference type="PROSITE" id="PS00629">
    <property type="entry name" value="IMP_1"/>
    <property type="match status" value="1"/>
</dbReference>
<dbReference type="GO" id="GO:0046872">
    <property type="term" value="F:metal ion binding"/>
    <property type="evidence" value="ECO:0007669"/>
    <property type="project" value="UniProtKB-KW"/>
</dbReference>
<evidence type="ECO:0000256" key="5">
    <source>
        <dbReference type="ARBA" id="ARBA00022842"/>
    </source>
</evidence>
<dbReference type="EMBL" id="HBIJ01023441">
    <property type="protein sequence ID" value="CAE0374678.1"/>
    <property type="molecule type" value="Transcribed_RNA"/>
</dbReference>
<evidence type="ECO:0000256" key="1">
    <source>
        <dbReference type="ARBA" id="ARBA00001946"/>
    </source>
</evidence>
<dbReference type="PANTHER" id="PTHR43200:SF6">
    <property type="entry name" value="3'(2'),5'-BISPHOSPHATE NUCLEOTIDASE"/>
    <property type="match status" value="1"/>
</dbReference>
<dbReference type="GO" id="GO:0016791">
    <property type="term" value="F:phosphatase activity"/>
    <property type="evidence" value="ECO:0007669"/>
    <property type="project" value="UniProtKB-ARBA"/>
</dbReference>
<keyword evidence="5 6" id="KW-0460">Magnesium</keyword>
<proteinExistence type="inferred from homology"/>
<evidence type="ECO:0000313" key="8">
    <source>
        <dbReference type="EMBL" id="CAE0374678.1"/>
    </source>
</evidence>
<evidence type="ECO:0000256" key="4">
    <source>
        <dbReference type="ARBA" id="ARBA00022801"/>
    </source>
</evidence>
<evidence type="ECO:0000256" key="2">
    <source>
        <dbReference type="ARBA" id="ARBA00009759"/>
    </source>
</evidence>
<feature type="binding site" evidence="6">
    <location>
        <position position="234"/>
    </location>
    <ligand>
        <name>Mg(2+)</name>
        <dbReference type="ChEBI" id="CHEBI:18420"/>
        <label>1</label>
        <note>catalytic</note>
    </ligand>
</feature>
<sequence>MKSTARVPEVYAKFAEELVEASGQVILKYWRKPFEIEDKTHADNRAESSSPVTIADREAEATIRRLIAAKYPNHGVIGEEFGPSPCIDFGEKTTMETAEWQWVLDPIDGTKSFMTGKPVFGTLVALCYRGEPLLGVIDQPISKERWIGVIGHGTTLNGIPCKAFSDTNPTLLADALAYATTPDMFAPGVEAAAFDRLRTAVKRMLFGCDCYAYALLASNFGPSIVCEADLQTYDYLALVPVVSAAGGIISDWNGNPLSLHQTGQGRVLAASTPKLHQQALAILQQQSITRLVHFPTLRNAPLLLLATCFGAVLGYSFGRR</sequence>
<dbReference type="PANTHER" id="PTHR43200">
    <property type="entry name" value="PHOSPHATASE"/>
    <property type="match status" value="1"/>
</dbReference>
<dbReference type="InterPro" id="IPR000760">
    <property type="entry name" value="Inositol_monophosphatase-like"/>
</dbReference>
<organism evidence="8">
    <name type="scientific">Aureoumbra lagunensis</name>
    <dbReference type="NCBI Taxonomy" id="44058"/>
    <lineage>
        <taxon>Eukaryota</taxon>
        <taxon>Sar</taxon>
        <taxon>Stramenopiles</taxon>
        <taxon>Ochrophyta</taxon>
        <taxon>Pelagophyceae</taxon>
        <taxon>Pelagomonadales</taxon>
        <taxon>Aureoumbra</taxon>
    </lineage>
</organism>
<feature type="transmembrane region" description="Helical" evidence="7">
    <location>
        <begin position="300"/>
        <end position="318"/>
    </location>
</feature>
<comment type="cofactor">
    <cofactor evidence="1 6">
        <name>Mg(2+)</name>
        <dbReference type="ChEBI" id="CHEBI:18420"/>
    </cofactor>
</comment>
<dbReference type="CDD" id="cd01641">
    <property type="entry name" value="Bacterial_IMPase_like_1"/>
    <property type="match status" value="1"/>
</dbReference>
<gene>
    <name evidence="8" type="ORF">ALAG00032_LOCUS15482</name>
</gene>
<feature type="binding site" evidence="6">
    <location>
        <position position="108"/>
    </location>
    <ligand>
        <name>Mg(2+)</name>
        <dbReference type="ChEBI" id="CHEBI:18420"/>
        <label>1</label>
        <note>catalytic</note>
    </ligand>
</feature>
<keyword evidence="7" id="KW-0812">Transmembrane</keyword>
<accession>A0A7S3NKX9</accession>
<dbReference type="SUPFAM" id="SSF56655">
    <property type="entry name" value="Carbohydrate phosphatase"/>
    <property type="match status" value="1"/>
</dbReference>
<protein>
    <recommendedName>
        <fullName evidence="9">Histidinol-phosphatase</fullName>
    </recommendedName>
</protein>
<comment type="similarity">
    <text evidence="2">Belongs to the inositol monophosphatase superfamily.</text>
</comment>
<feature type="binding site" evidence="6">
    <location>
        <position position="105"/>
    </location>
    <ligand>
        <name>Mg(2+)</name>
        <dbReference type="ChEBI" id="CHEBI:18420"/>
        <label>1</label>
        <note>catalytic</note>
    </ligand>
</feature>
<dbReference type="GO" id="GO:0000105">
    <property type="term" value="P:L-histidine biosynthetic process"/>
    <property type="evidence" value="ECO:0007669"/>
    <property type="project" value="TreeGrafter"/>
</dbReference>
<keyword evidence="7" id="KW-0472">Membrane</keyword>
<keyword evidence="3 6" id="KW-0479">Metal-binding</keyword>
<evidence type="ECO:0000256" key="6">
    <source>
        <dbReference type="PIRSR" id="PIRSR600760-2"/>
    </source>
</evidence>
<evidence type="ECO:0008006" key="9">
    <source>
        <dbReference type="Google" id="ProtNLM"/>
    </source>
</evidence>
<dbReference type="AlphaFoldDB" id="A0A7S3NKX9"/>
<evidence type="ECO:0000256" key="7">
    <source>
        <dbReference type="SAM" id="Phobius"/>
    </source>
</evidence>
<feature type="binding site" evidence="6">
    <location>
        <position position="107"/>
    </location>
    <ligand>
        <name>Mg(2+)</name>
        <dbReference type="ChEBI" id="CHEBI:18420"/>
        <label>1</label>
        <note>catalytic</note>
    </ligand>
</feature>
<dbReference type="Pfam" id="PF00459">
    <property type="entry name" value="Inositol_P"/>
    <property type="match status" value="1"/>
</dbReference>
<evidence type="ECO:0000256" key="3">
    <source>
        <dbReference type="ARBA" id="ARBA00022723"/>
    </source>
</evidence>
<keyword evidence="7" id="KW-1133">Transmembrane helix</keyword>
<dbReference type="InterPro" id="IPR020583">
    <property type="entry name" value="Inositol_monoP_metal-BS"/>
</dbReference>
<feature type="binding site" evidence="6">
    <location>
        <position position="79"/>
    </location>
    <ligand>
        <name>Mg(2+)</name>
        <dbReference type="ChEBI" id="CHEBI:18420"/>
        <label>1</label>
        <note>catalytic</note>
    </ligand>
</feature>
<keyword evidence="4" id="KW-0378">Hydrolase</keyword>
<dbReference type="PRINTS" id="PR00377">
    <property type="entry name" value="IMPHPHTASES"/>
</dbReference>
<name>A0A7S3NKX9_9STRA</name>
<dbReference type="Gene3D" id="3.30.540.10">
    <property type="entry name" value="Fructose-1,6-Bisphosphatase, subunit A, domain 1"/>
    <property type="match status" value="1"/>
</dbReference>
<dbReference type="Gene3D" id="3.40.190.80">
    <property type="match status" value="1"/>
</dbReference>
<reference evidence="8" key="1">
    <citation type="submission" date="2021-01" db="EMBL/GenBank/DDBJ databases">
        <authorList>
            <person name="Corre E."/>
            <person name="Pelletier E."/>
            <person name="Niang G."/>
            <person name="Scheremetjew M."/>
            <person name="Finn R."/>
            <person name="Kale V."/>
            <person name="Holt S."/>
            <person name="Cochrane G."/>
            <person name="Meng A."/>
            <person name="Brown T."/>
            <person name="Cohen L."/>
        </authorList>
    </citation>
    <scope>NUCLEOTIDE SEQUENCE</scope>
    <source>
        <strain evidence="8">CCMP1510</strain>
    </source>
</reference>
<dbReference type="InterPro" id="IPR051090">
    <property type="entry name" value="Inositol_monoP_superfamily"/>
</dbReference>